<evidence type="ECO:0000256" key="2">
    <source>
        <dbReference type="ARBA" id="ARBA00009765"/>
    </source>
</evidence>
<evidence type="ECO:0000256" key="9">
    <source>
        <dbReference type="ARBA" id="ARBA00022989"/>
    </source>
</evidence>
<dbReference type="KEGG" id="nall:PP769_17485"/>
<dbReference type="GO" id="GO:0015095">
    <property type="term" value="F:magnesium ion transmembrane transporter activity"/>
    <property type="evidence" value="ECO:0007669"/>
    <property type="project" value="UniProtKB-UniRule"/>
</dbReference>
<keyword evidence="8 13" id="KW-0460">Magnesium</keyword>
<evidence type="ECO:0000256" key="6">
    <source>
        <dbReference type="ARBA" id="ARBA00022519"/>
    </source>
</evidence>
<evidence type="ECO:0000256" key="10">
    <source>
        <dbReference type="ARBA" id="ARBA00023065"/>
    </source>
</evidence>
<keyword evidence="7 13" id="KW-0812">Transmembrane</keyword>
<dbReference type="InterPro" id="IPR045861">
    <property type="entry name" value="CorA_cytoplasmic_dom"/>
</dbReference>
<comment type="subcellular location">
    <subcellularLocation>
        <location evidence="1">Cell inner membrane</location>
        <topology evidence="1">Multi-pass membrane protein</topology>
    </subcellularLocation>
    <subcellularLocation>
        <location evidence="13">Membrane</location>
        <topology evidence="13">Multi-pass membrane protein</topology>
    </subcellularLocation>
</comment>
<keyword evidence="15" id="KW-1185">Reference proteome</keyword>
<evidence type="ECO:0000256" key="5">
    <source>
        <dbReference type="ARBA" id="ARBA00022475"/>
    </source>
</evidence>
<evidence type="ECO:0000256" key="8">
    <source>
        <dbReference type="ARBA" id="ARBA00022842"/>
    </source>
</evidence>
<dbReference type="CDD" id="cd12835">
    <property type="entry name" value="EcCorA-like_1"/>
    <property type="match status" value="1"/>
</dbReference>
<dbReference type="Gene3D" id="1.20.58.340">
    <property type="entry name" value="Magnesium transport protein CorA, transmembrane region"/>
    <property type="match status" value="1"/>
</dbReference>
<keyword evidence="5 13" id="KW-1003">Cell membrane</keyword>
<comment type="similarity">
    <text evidence="2 13">Belongs to the CorA metal ion transporter (MIT) (TC 1.A.35) family.</text>
</comment>
<dbReference type="SUPFAM" id="SSF144083">
    <property type="entry name" value="Magnesium transport protein CorA, transmembrane region"/>
    <property type="match status" value="1"/>
</dbReference>
<dbReference type="FunFam" id="1.20.58.340:FF:000001">
    <property type="entry name" value="Magnesium transport protein CorA"/>
    <property type="match status" value="1"/>
</dbReference>
<dbReference type="GO" id="GO:0005886">
    <property type="term" value="C:plasma membrane"/>
    <property type="evidence" value="ECO:0007669"/>
    <property type="project" value="UniProtKB-SubCell"/>
</dbReference>
<reference evidence="14 15" key="1">
    <citation type="submission" date="2023-01" db="EMBL/GenBank/DDBJ databases">
        <title>Cultivation and genomic characterization of new, ubiquitous marine nitrite-oxidizing bacteria from the Nitrospirales.</title>
        <authorList>
            <person name="Mueller A.J."/>
            <person name="Daebeler A."/>
            <person name="Herbold C.W."/>
            <person name="Kirkegaard R.H."/>
            <person name="Daims H."/>
        </authorList>
    </citation>
    <scope>NUCLEOTIDE SEQUENCE [LARGE SCALE GENOMIC DNA]</scope>
    <source>
        <strain evidence="14 15">VA</strain>
    </source>
</reference>
<dbReference type="PANTHER" id="PTHR47685">
    <property type="entry name" value="MAGNESIUM TRANSPORT PROTEIN CORA"/>
    <property type="match status" value="1"/>
</dbReference>
<dbReference type="PANTHER" id="PTHR47685:SF1">
    <property type="entry name" value="MAGNESIUM TRANSPORT PROTEIN CORA"/>
    <property type="match status" value="1"/>
</dbReference>
<evidence type="ECO:0000256" key="3">
    <source>
        <dbReference type="ARBA" id="ARBA00019439"/>
    </source>
</evidence>
<keyword evidence="11 13" id="KW-0472">Membrane</keyword>
<name>A0AA96GD49_9BACT</name>
<evidence type="ECO:0000256" key="11">
    <source>
        <dbReference type="ARBA" id="ARBA00023136"/>
    </source>
</evidence>
<evidence type="ECO:0000313" key="15">
    <source>
        <dbReference type="Proteomes" id="UP001302719"/>
    </source>
</evidence>
<dbReference type="InterPro" id="IPR050829">
    <property type="entry name" value="CorA_MIT"/>
</dbReference>
<dbReference type="InterPro" id="IPR045863">
    <property type="entry name" value="CorA_TM1_TM2"/>
</dbReference>
<evidence type="ECO:0000313" key="14">
    <source>
        <dbReference type="EMBL" id="WNM57740.1"/>
    </source>
</evidence>
<dbReference type="Gene3D" id="3.30.460.20">
    <property type="entry name" value="CorA soluble domain-like"/>
    <property type="match status" value="1"/>
</dbReference>
<dbReference type="GO" id="GO:0015087">
    <property type="term" value="F:cobalt ion transmembrane transporter activity"/>
    <property type="evidence" value="ECO:0007669"/>
    <property type="project" value="UniProtKB-UniRule"/>
</dbReference>
<gene>
    <name evidence="13 14" type="primary">corA</name>
    <name evidence="14" type="ORF">PP769_17485</name>
</gene>
<protein>
    <recommendedName>
        <fullName evidence="3 13">Magnesium transport protein CorA</fullName>
    </recommendedName>
</protein>
<keyword evidence="4 13" id="KW-0813">Transport</keyword>
<dbReference type="RefSeq" id="WP_312642588.1">
    <property type="nucleotide sequence ID" value="NZ_CP116967.1"/>
</dbReference>
<proteinExistence type="inferred from homology"/>
<comment type="catalytic activity">
    <reaction evidence="12">
        <text>Mg(2+)(in) = Mg(2+)(out)</text>
        <dbReference type="Rhea" id="RHEA:29827"/>
        <dbReference type="ChEBI" id="CHEBI:18420"/>
    </reaction>
</comment>
<accession>A0AA96GD49</accession>
<sequence>MINAYVLHDGKFQALSVPELSNSLDVAMWIDLTAPTDDERQLIETLYEQPLPTSKEVREIEASARVNEGEDSLHIYSFFFQEEDHRATTRAVAFTIRDNCIITLHDHPIPLFRLMRRRARHESDLIRDPLSVLLALFELKIEHLADQLEATHLALETISQTVLTKEGRNLQGAIDLLTREEDGNGKVRLCLMDTQRALAFLLRRGRGDETVRDWIREILRDIDSLLPHNAFLFEKVNFLMNAAMGLISIEQNQIIKIFSIAAVVFLPPTLIASIYGMNFDVMPELHWWWGYPLALCAMVLSGIAPYWYFKRKGWL</sequence>
<feature type="transmembrane region" description="Helical" evidence="13">
    <location>
        <begin position="254"/>
        <end position="276"/>
    </location>
</feature>
<organism evidence="14 15">
    <name type="scientific">Candidatus Nitrospira allomarina</name>
    <dbReference type="NCBI Taxonomy" id="3020900"/>
    <lineage>
        <taxon>Bacteria</taxon>
        <taxon>Pseudomonadati</taxon>
        <taxon>Nitrospirota</taxon>
        <taxon>Nitrospiria</taxon>
        <taxon>Nitrospirales</taxon>
        <taxon>Nitrospiraceae</taxon>
        <taxon>Nitrospira</taxon>
    </lineage>
</organism>
<feature type="transmembrane region" description="Helical" evidence="13">
    <location>
        <begin position="288"/>
        <end position="309"/>
    </location>
</feature>
<keyword evidence="9 13" id="KW-1133">Transmembrane helix</keyword>
<evidence type="ECO:0000256" key="4">
    <source>
        <dbReference type="ARBA" id="ARBA00022448"/>
    </source>
</evidence>
<keyword evidence="10 13" id="KW-0406">Ion transport</keyword>
<evidence type="ECO:0000256" key="7">
    <source>
        <dbReference type="ARBA" id="ARBA00022692"/>
    </source>
</evidence>
<evidence type="ECO:0000256" key="1">
    <source>
        <dbReference type="ARBA" id="ARBA00004429"/>
    </source>
</evidence>
<dbReference type="EMBL" id="CP116967">
    <property type="protein sequence ID" value="WNM57740.1"/>
    <property type="molecule type" value="Genomic_DNA"/>
</dbReference>
<dbReference type="Pfam" id="PF01544">
    <property type="entry name" value="CorA"/>
    <property type="match status" value="1"/>
</dbReference>
<comment type="function">
    <text evidence="13">Mediates influx of magnesium ions.</text>
</comment>
<keyword evidence="6" id="KW-0997">Cell inner membrane</keyword>
<dbReference type="InterPro" id="IPR002523">
    <property type="entry name" value="MgTranspt_CorA/ZnTranspt_ZntB"/>
</dbReference>
<dbReference type="SUPFAM" id="SSF143865">
    <property type="entry name" value="CorA soluble domain-like"/>
    <property type="match status" value="1"/>
</dbReference>
<dbReference type="GO" id="GO:0015099">
    <property type="term" value="F:nickel cation transmembrane transporter activity"/>
    <property type="evidence" value="ECO:0007669"/>
    <property type="project" value="TreeGrafter"/>
</dbReference>
<dbReference type="InterPro" id="IPR004488">
    <property type="entry name" value="Mg/Co-transport_prot_CorA"/>
</dbReference>
<dbReference type="Proteomes" id="UP001302719">
    <property type="component" value="Chromosome"/>
</dbReference>
<dbReference type="AlphaFoldDB" id="A0AA96GD49"/>
<evidence type="ECO:0000256" key="12">
    <source>
        <dbReference type="ARBA" id="ARBA00034269"/>
    </source>
</evidence>
<dbReference type="NCBIfam" id="TIGR00383">
    <property type="entry name" value="corA"/>
    <property type="match status" value="1"/>
</dbReference>
<evidence type="ECO:0000256" key="13">
    <source>
        <dbReference type="RuleBase" id="RU362010"/>
    </source>
</evidence>